<feature type="compositionally biased region" description="Polar residues" evidence="1">
    <location>
        <begin position="107"/>
        <end position="116"/>
    </location>
</feature>
<sequence>MDSASEIWNDLLQRFSHGDKFRIADLQEAFQSCKQGDSNIQQEQNDDSVIKFLRGLNDEFSQVRSQIMLMEPMPTLPKTFSLVLQQEREFHHSSSSTPHDSMANAHFQDSQNKTFPSSRGVFSGRGRGHTTKFGGRAKYCDHCKQTNHTSDNCWIKYGLPQGYKPNIKTDSAQSNPSAHLTDGVSIPLTDSPADATQIQRNFTQEQYDAILGLLRHSQPHTPRMASVNQCTPHSSDRHLPDDWSS</sequence>
<evidence type="ECO:0000313" key="3">
    <source>
        <dbReference type="RefSeq" id="XP_014506810.1"/>
    </source>
</evidence>
<feature type="region of interest" description="Disordered" evidence="1">
    <location>
        <begin position="89"/>
        <end position="128"/>
    </location>
</feature>
<keyword evidence="2" id="KW-1185">Reference proteome</keyword>
<feature type="region of interest" description="Disordered" evidence="1">
    <location>
        <begin position="221"/>
        <end position="245"/>
    </location>
</feature>
<accession>A0A1S3ULD6</accession>
<organism evidence="2 3">
    <name type="scientific">Vigna radiata var. radiata</name>
    <name type="common">Mung bean</name>
    <name type="synonym">Phaseolus aureus</name>
    <dbReference type="NCBI Taxonomy" id="3916"/>
    <lineage>
        <taxon>Eukaryota</taxon>
        <taxon>Viridiplantae</taxon>
        <taxon>Streptophyta</taxon>
        <taxon>Embryophyta</taxon>
        <taxon>Tracheophyta</taxon>
        <taxon>Spermatophyta</taxon>
        <taxon>Magnoliopsida</taxon>
        <taxon>eudicotyledons</taxon>
        <taxon>Gunneridae</taxon>
        <taxon>Pentapetalae</taxon>
        <taxon>rosids</taxon>
        <taxon>fabids</taxon>
        <taxon>Fabales</taxon>
        <taxon>Fabaceae</taxon>
        <taxon>Papilionoideae</taxon>
        <taxon>50 kb inversion clade</taxon>
        <taxon>NPAAA clade</taxon>
        <taxon>indigoferoid/millettioid clade</taxon>
        <taxon>Phaseoleae</taxon>
        <taxon>Vigna</taxon>
    </lineage>
</organism>
<protein>
    <submittedName>
        <fullName evidence="3">Uncharacterized protein LOC106766607</fullName>
    </submittedName>
</protein>
<dbReference type="KEGG" id="vra:106766607"/>
<gene>
    <name evidence="3" type="primary">LOC106766607</name>
</gene>
<proteinExistence type="predicted"/>
<dbReference type="PANTHER" id="PTHR34222:SF99">
    <property type="entry name" value="PROTEIN, PUTATIVE-RELATED"/>
    <property type="match status" value="1"/>
</dbReference>
<evidence type="ECO:0000256" key="1">
    <source>
        <dbReference type="SAM" id="MobiDB-lite"/>
    </source>
</evidence>
<dbReference type="AlphaFoldDB" id="A0A1S3ULD6"/>
<dbReference type="RefSeq" id="XP_014506810.1">
    <property type="nucleotide sequence ID" value="XM_014651324.1"/>
</dbReference>
<reference evidence="3" key="2">
    <citation type="submission" date="2025-08" db="UniProtKB">
        <authorList>
            <consortium name="RefSeq"/>
        </authorList>
    </citation>
    <scope>IDENTIFICATION</scope>
    <source>
        <tissue evidence="3">Leaf</tissue>
    </source>
</reference>
<evidence type="ECO:0000313" key="2">
    <source>
        <dbReference type="Proteomes" id="UP000087766"/>
    </source>
</evidence>
<dbReference type="Proteomes" id="UP000087766">
    <property type="component" value="Chromosome 7"/>
</dbReference>
<reference evidence="2" key="1">
    <citation type="journal article" date="2014" name="Nat. Commun.">
        <title>Genome sequence of mungbean and insights into evolution within Vigna species.</title>
        <authorList>
            <person name="Kang Y.J."/>
            <person name="Kim S.K."/>
            <person name="Kim M.Y."/>
            <person name="Lestari P."/>
            <person name="Kim K.H."/>
            <person name="Ha B.K."/>
            <person name="Jun T.H."/>
            <person name="Hwang W.J."/>
            <person name="Lee T."/>
            <person name="Lee J."/>
            <person name="Shim S."/>
            <person name="Yoon M.Y."/>
            <person name="Jang Y.E."/>
            <person name="Han K.S."/>
            <person name="Taeprayoon P."/>
            <person name="Yoon N."/>
            <person name="Somta P."/>
            <person name="Tanya P."/>
            <person name="Kim K.S."/>
            <person name="Gwag J.G."/>
            <person name="Moon J.K."/>
            <person name="Lee Y.H."/>
            <person name="Park B.S."/>
            <person name="Bombarely A."/>
            <person name="Doyle J.J."/>
            <person name="Jackson S.A."/>
            <person name="Schafleitner R."/>
            <person name="Srinives P."/>
            <person name="Varshney R.K."/>
            <person name="Lee S.H."/>
        </authorList>
    </citation>
    <scope>NUCLEOTIDE SEQUENCE [LARGE SCALE GENOMIC DNA]</scope>
    <source>
        <strain evidence="2">cv. VC1973A</strain>
    </source>
</reference>
<name>A0A1S3ULD6_VIGRR</name>
<dbReference type="OrthoDB" id="1304283at2759"/>
<dbReference type="GeneID" id="106766607"/>
<dbReference type="PANTHER" id="PTHR34222">
    <property type="entry name" value="GAG_PRE-INTEGRS DOMAIN-CONTAINING PROTEIN"/>
    <property type="match status" value="1"/>
</dbReference>
<feature type="compositionally biased region" description="Basic and acidic residues" evidence="1">
    <location>
        <begin position="234"/>
        <end position="245"/>
    </location>
</feature>